<proteinExistence type="predicted"/>
<dbReference type="AlphaFoldDB" id="A0A6N2WDY7"/>
<dbReference type="RefSeq" id="WP_006568273.1">
    <property type="nucleotide sequence ID" value="NZ_BAABZP010000001.1"/>
</dbReference>
<protein>
    <submittedName>
        <fullName evidence="1">Plasmid maintenance system killer protein</fullName>
    </submittedName>
</protein>
<accession>A0A6N2WDY7</accession>
<dbReference type="SUPFAM" id="SSF143011">
    <property type="entry name" value="RelE-like"/>
    <property type="match status" value="1"/>
</dbReference>
<sequence length="116" mass="13582">MKIYYDNKNIQKLCNDYKYAQKKLGKNVAYKLHKALQFINASVCFIDIKYMMTLRLHPLKGDRKGTYAIDLGKKTGFRLILIPVDQNGNKWTNENIITIYNSTDTVILMEVSKHYE</sequence>
<evidence type="ECO:0000313" key="1">
    <source>
        <dbReference type="EMBL" id="VYT40428.1"/>
    </source>
</evidence>
<name>A0A6N2WDY7_9FIRM</name>
<reference evidence="1" key="1">
    <citation type="submission" date="2019-11" db="EMBL/GenBank/DDBJ databases">
        <authorList>
            <person name="Feng L."/>
        </authorList>
    </citation>
    <scope>NUCLEOTIDE SEQUENCE</scope>
    <source>
        <strain evidence="1">AcaccaeLFYP115</strain>
    </source>
</reference>
<gene>
    <name evidence="1" type="ORF">ACLFYP115_03266</name>
</gene>
<dbReference type="EMBL" id="CACRSQ010000010">
    <property type="protein sequence ID" value="VYT40428.1"/>
    <property type="molecule type" value="Genomic_DNA"/>
</dbReference>
<organism evidence="1">
    <name type="scientific">Anaerostipes caccae</name>
    <dbReference type="NCBI Taxonomy" id="105841"/>
    <lineage>
        <taxon>Bacteria</taxon>
        <taxon>Bacillati</taxon>
        <taxon>Bacillota</taxon>
        <taxon>Clostridia</taxon>
        <taxon>Lachnospirales</taxon>
        <taxon>Lachnospiraceae</taxon>
        <taxon>Anaerostipes</taxon>
    </lineage>
</organism>
<dbReference type="Gene3D" id="3.30.2310.20">
    <property type="entry name" value="RelE-like"/>
    <property type="match status" value="1"/>
</dbReference>
<dbReference type="InterPro" id="IPR035093">
    <property type="entry name" value="RelE/ParE_toxin_dom_sf"/>
</dbReference>